<evidence type="ECO:0000256" key="1">
    <source>
        <dbReference type="SAM" id="Phobius"/>
    </source>
</evidence>
<feature type="transmembrane region" description="Helical" evidence="1">
    <location>
        <begin position="152"/>
        <end position="171"/>
    </location>
</feature>
<gene>
    <name evidence="3 4 5 6 7 8 9" type="primary">LOC115876717</name>
</gene>
<protein>
    <submittedName>
        <fullName evidence="3 4">Protein rolling stone-like</fullName>
    </submittedName>
</protein>
<dbReference type="OrthoDB" id="419711at2759"/>
<evidence type="ECO:0000313" key="6">
    <source>
        <dbReference type="RefSeq" id="XP_030748474.1"/>
    </source>
</evidence>
<evidence type="ECO:0000313" key="4">
    <source>
        <dbReference type="RefSeq" id="XP_030748472.1"/>
    </source>
</evidence>
<feature type="transmembrane region" description="Helical" evidence="1">
    <location>
        <begin position="113"/>
        <end position="140"/>
    </location>
</feature>
<feature type="transmembrane region" description="Helical" evidence="1">
    <location>
        <begin position="79"/>
        <end position="101"/>
    </location>
</feature>
<dbReference type="RefSeq" id="XP_030748471.1">
    <property type="nucleotide sequence ID" value="XM_030892611.1"/>
</dbReference>
<sequence length="283" mass="32725">MVGPSWNKYLSLNQISLRHERPITFVLSQWQIDQNTVNVKYCIFRTCMFITFFVSWVFSIVNEKTYDGSTKWPIYLTNWGFTICMIQALLACIMLTVCCVTRKKQWQDSVLKIYPVYWLLNVVATPVAFTITVIYWSLIYNAEHASLDAMNFLVHGVNSLLMLLDLLVVAHPVKIFHFLYPLALSLIYAIFTYVYFISGGLSKDGTRYIYPIIKWDKPGTTSLVCLGVMVFLIVLHLFTFGMFKLRIRTYEFIFTRRRPSSSPKSPSLGLKAYENSALTTETV</sequence>
<dbReference type="GeneID" id="115876717"/>
<dbReference type="RefSeq" id="XP_030748477.1">
    <property type="nucleotide sequence ID" value="XM_030892617.1"/>
</dbReference>
<dbReference type="RefSeq" id="XP_030748476.1">
    <property type="nucleotide sequence ID" value="XM_030892616.1"/>
</dbReference>
<keyword evidence="1" id="KW-1133">Transmembrane helix</keyword>
<dbReference type="AlphaFoldDB" id="A0A6J2XBD9"/>
<evidence type="ECO:0000313" key="7">
    <source>
        <dbReference type="RefSeq" id="XP_030748475.1"/>
    </source>
</evidence>
<feature type="transmembrane region" description="Helical" evidence="1">
    <location>
        <begin position="42"/>
        <end position="59"/>
    </location>
</feature>
<proteinExistence type="predicted"/>
<keyword evidence="2" id="KW-1185">Reference proteome</keyword>
<accession>A0A6J2XBD9</accession>
<dbReference type="RefSeq" id="XP_030748475.1">
    <property type="nucleotide sequence ID" value="XM_030892615.1"/>
</dbReference>
<evidence type="ECO:0000313" key="2">
    <source>
        <dbReference type="Proteomes" id="UP000504635"/>
    </source>
</evidence>
<evidence type="ECO:0000313" key="8">
    <source>
        <dbReference type="RefSeq" id="XP_030748476.1"/>
    </source>
</evidence>
<dbReference type="Proteomes" id="UP000504635">
    <property type="component" value="Unplaced"/>
</dbReference>
<keyword evidence="1" id="KW-0812">Transmembrane</keyword>
<name>A0A6J2XBD9_SITOR</name>
<dbReference type="PANTHER" id="PTHR12242:SF49">
    <property type="entry name" value="HEADBUTT, ISOFORM E"/>
    <property type="match status" value="1"/>
</dbReference>
<evidence type="ECO:0000313" key="9">
    <source>
        <dbReference type="RefSeq" id="XP_030748477.1"/>
    </source>
</evidence>
<dbReference type="PANTHER" id="PTHR12242">
    <property type="entry name" value="OS02G0130600 PROTEIN-RELATED"/>
    <property type="match status" value="1"/>
</dbReference>
<dbReference type="GO" id="GO:0016020">
    <property type="term" value="C:membrane"/>
    <property type="evidence" value="ECO:0007669"/>
    <property type="project" value="TreeGrafter"/>
</dbReference>
<keyword evidence="1" id="KW-0472">Membrane</keyword>
<organism evidence="2 8">
    <name type="scientific">Sitophilus oryzae</name>
    <name type="common">Rice weevil</name>
    <name type="synonym">Curculio oryzae</name>
    <dbReference type="NCBI Taxonomy" id="7048"/>
    <lineage>
        <taxon>Eukaryota</taxon>
        <taxon>Metazoa</taxon>
        <taxon>Ecdysozoa</taxon>
        <taxon>Arthropoda</taxon>
        <taxon>Hexapoda</taxon>
        <taxon>Insecta</taxon>
        <taxon>Pterygota</taxon>
        <taxon>Neoptera</taxon>
        <taxon>Endopterygota</taxon>
        <taxon>Coleoptera</taxon>
        <taxon>Polyphaga</taxon>
        <taxon>Cucujiformia</taxon>
        <taxon>Curculionidae</taxon>
        <taxon>Dryophthorinae</taxon>
        <taxon>Sitophilus</taxon>
    </lineage>
</organism>
<evidence type="ECO:0000313" key="3">
    <source>
        <dbReference type="RefSeq" id="XP_030748471.1"/>
    </source>
</evidence>
<feature type="transmembrane region" description="Helical" evidence="1">
    <location>
        <begin position="221"/>
        <end position="243"/>
    </location>
</feature>
<feature type="transmembrane region" description="Helical" evidence="1">
    <location>
        <begin position="178"/>
        <end position="201"/>
    </location>
</feature>
<dbReference type="RefSeq" id="XP_030748473.1">
    <property type="nucleotide sequence ID" value="XM_030892613.1"/>
</dbReference>
<dbReference type="RefSeq" id="XP_030748474.1">
    <property type="nucleotide sequence ID" value="XM_030892614.1"/>
</dbReference>
<evidence type="ECO:0000313" key="5">
    <source>
        <dbReference type="RefSeq" id="XP_030748473.1"/>
    </source>
</evidence>
<dbReference type="KEGG" id="soy:115876717"/>
<dbReference type="InterPro" id="IPR049352">
    <property type="entry name" value="Rost"/>
</dbReference>
<dbReference type="Pfam" id="PF21534">
    <property type="entry name" value="Rost"/>
    <property type="match status" value="1"/>
</dbReference>
<reference evidence="3 4" key="1">
    <citation type="submission" date="2025-04" db="UniProtKB">
        <authorList>
            <consortium name="RefSeq"/>
        </authorList>
    </citation>
    <scope>IDENTIFICATION</scope>
    <source>
        <tissue evidence="3 4">Gonads</tissue>
    </source>
</reference>
<dbReference type="RefSeq" id="XP_030748472.1">
    <property type="nucleotide sequence ID" value="XM_030892612.1"/>
</dbReference>